<comment type="caution">
    <text evidence="1">The sequence shown here is derived from an EMBL/GenBank/DDBJ whole genome shotgun (WGS) entry which is preliminary data.</text>
</comment>
<sequence length="86" mass="9242">MSSSIPKFNDVCGSHDPPHSALPWVTRRAQQVILLLLVARQTAPTGLTGVNASTVNDEATLLDLAGIRALRVRKTLRADPTGRVPM</sequence>
<evidence type="ECO:0000313" key="1">
    <source>
        <dbReference type="EMBL" id="KAG0422218.1"/>
    </source>
</evidence>
<evidence type="ECO:0000313" key="2">
    <source>
        <dbReference type="Proteomes" id="UP000805193"/>
    </source>
</evidence>
<reference evidence="1 2" key="1">
    <citation type="journal article" date="2020" name="Cell">
        <title>Large-Scale Comparative Analyses of Tick Genomes Elucidate Their Genetic Diversity and Vector Capacities.</title>
        <authorList>
            <consortium name="Tick Genome and Microbiome Consortium (TIGMIC)"/>
            <person name="Jia N."/>
            <person name="Wang J."/>
            <person name="Shi W."/>
            <person name="Du L."/>
            <person name="Sun Y."/>
            <person name="Zhan W."/>
            <person name="Jiang J.F."/>
            <person name="Wang Q."/>
            <person name="Zhang B."/>
            <person name="Ji P."/>
            <person name="Bell-Sakyi L."/>
            <person name="Cui X.M."/>
            <person name="Yuan T.T."/>
            <person name="Jiang B.G."/>
            <person name="Yang W.F."/>
            <person name="Lam T.T."/>
            <person name="Chang Q.C."/>
            <person name="Ding S.J."/>
            <person name="Wang X.J."/>
            <person name="Zhu J.G."/>
            <person name="Ruan X.D."/>
            <person name="Zhao L."/>
            <person name="Wei J.T."/>
            <person name="Ye R.Z."/>
            <person name="Que T.C."/>
            <person name="Du C.H."/>
            <person name="Zhou Y.H."/>
            <person name="Cheng J.X."/>
            <person name="Dai P.F."/>
            <person name="Guo W.B."/>
            <person name="Han X.H."/>
            <person name="Huang E.J."/>
            <person name="Li L.F."/>
            <person name="Wei W."/>
            <person name="Gao Y.C."/>
            <person name="Liu J.Z."/>
            <person name="Shao H.Z."/>
            <person name="Wang X."/>
            <person name="Wang C.C."/>
            <person name="Yang T.C."/>
            <person name="Huo Q.B."/>
            <person name="Li W."/>
            <person name="Chen H.Y."/>
            <person name="Chen S.E."/>
            <person name="Zhou L.G."/>
            <person name="Ni X.B."/>
            <person name="Tian J.H."/>
            <person name="Sheng Y."/>
            <person name="Liu T."/>
            <person name="Pan Y.S."/>
            <person name="Xia L.Y."/>
            <person name="Li J."/>
            <person name="Zhao F."/>
            <person name="Cao W.C."/>
        </authorList>
    </citation>
    <scope>NUCLEOTIDE SEQUENCE [LARGE SCALE GENOMIC DNA]</scope>
    <source>
        <strain evidence="1">Iper-2018</strain>
    </source>
</reference>
<organism evidence="1 2">
    <name type="scientific">Ixodes persulcatus</name>
    <name type="common">Taiga tick</name>
    <dbReference type="NCBI Taxonomy" id="34615"/>
    <lineage>
        <taxon>Eukaryota</taxon>
        <taxon>Metazoa</taxon>
        <taxon>Ecdysozoa</taxon>
        <taxon>Arthropoda</taxon>
        <taxon>Chelicerata</taxon>
        <taxon>Arachnida</taxon>
        <taxon>Acari</taxon>
        <taxon>Parasitiformes</taxon>
        <taxon>Ixodida</taxon>
        <taxon>Ixodoidea</taxon>
        <taxon>Ixodidae</taxon>
        <taxon>Ixodinae</taxon>
        <taxon>Ixodes</taxon>
    </lineage>
</organism>
<protein>
    <submittedName>
        <fullName evidence="1">Uncharacterized protein</fullName>
    </submittedName>
</protein>
<keyword evidence="2" id="KW-1185">Reference proteome</keyword>
<proteinExistence type="predicted"/>
<accession>A0AC60PMM9</accession>
<dbReference type="Proteomes" id="UP000805193">
    <property type="component" value="Unassembled WGS sequence"/>
</dbReference>
<name>A0AC60PMM9_IXOPE</name>
<gene>
    <name evidence="1" type="ORF">HPB47_001960</name>
</gene>
<dbReference type="EMBL" id="JABSTQ010010261">
    <property type="protein sequence ID" value="KAG0422218.1"/>
    <property type="molecule type" value="Genomic_DNA"/>
</dbReference>